<accession>A0AAV4NZC9</accession>
<reference evidence="1 2" key="1">
    <citation type="submission" date="2021-06" db="EMBL/GenBank/DDBJ databases">
        <title>Caerostris extrusa draft genome.</title>
        <authorList>
            <person name="Kono N."/>
            <person name="Arakawa K."/>
        </authorList>
    </citation>
    <scope>NUCLEOTIDE SEQUENCE [LARGE SCALE GENOMIC DNA]</scope>
</reference>
<name>A0AAV4NZC9_CAEEX</name>
<dbReference type="AlphaFoldDB" id="A0AAV4NZC9"/>
<comment type="caution">
    <text evidence="1">The sequence shown here is derived from an EMBL/GenBank/DDBJ whole genome shotgun (WGS) entry which is preliminary data.</text>
</comment>
<feature type="non-terminal residue" evidence="1">
    <location>
        <position position="1"/>
    </location>
</feature>
<sequence length="90" mass="10092">ILHQTLSQFRLTAGERQLEGAFAEGSKNTLSPDRLLPPADAQRSGVFEKTFCLNFNICHEMKEPETFAESHRAFYVTTSALCQTNWGATK</sequence>
<evidence type="ECO:0000313" key="2">
    <source>
        <dbReference type="Proteomes" id="UP001054945"/>
    </source>
</evidence>
<keyword evidence="2" id="KW-1185">Reference proteome</keyword>
<dbReference type="Proteomes" id="UP001054945">
    <property type="component" value="Unassembled WGS sequence"/>
</dbReference>
<protein>
    <submittedName>
        <fullName evidence="1">Uncharacterized protein</fullName>
    </submittedName>
</protein>
<organism evidence="1 2">
    <name type="scientific">Caerostris extrusa</name>
    <name type="common">Bark spider</name>
    <name type="synonym">Caerostris bankana</name>
    <dbReference type="NCBI Taxonomy" id="172846"/>
    <lineage>
        <taxon>Eukaryota</taxon>
        <taxon>Metazoa</taxon>
        <taxon>Ecdysozoa</taxon>
        <taxon>Arthropoda</taxon>
        <taxon>Chelicerata</taxon>
        <taxon>Arachnida</taxon>
        <taxon>Araneae</taxon>
        <taxon>Araneomorphae</taxon>
        <taxon>Entelegynae</taxon>
        <taxon>Araneoidea</taxon>
        <taxon>Araneidae</taxon>
        <taxon>Caerostris</taxon>
    </lineage>
</organism>
<gene>
    <name evidence="1" type="ORF">CEXT_410631</name>
</gene>
<proteinExistence type="predicted"/>
<evidence type="ECO:0000313" key="1">
    <source>
        <dbReference type="EMBL" id="GIX90144.1"/>
    </source>
</evidence>
<dbReference type="EMBL" id="BPLR01021478">
    <property type="protein sequence ID" value="GIX90144.1"/>
    <property type="molecule type" value="Genomic_DNA"/>
</dbReference>